<dbReference type="KEGG" id="nta:107820203"/>
<dbReference type="Pfam" id="PF04885">
    <property type="entry name" value="Stig1"/>
    <property type="match status" value="1"/>
</dbReference>
<dbReference type="AlphaFoldDB" id="A0A1S4CLV7"/>
<keyword evidence="2 3" id="KW-0732">Signal</keyword>
<protein>
    <submittedName>
        <fullName evidence="4">Stigma-specific STIG1-like protein 1</fullName>
    </submittedName>
</protein>
<dbReference type="OMA" id="DEPLFVH"/>
<sequence length="135" mass="15221">MKSLIRFLFVLLLSIAMTITLFPSMSSQESVLERFDATYQRGKGSSPRHNMYTCDKYPRVCAAKGSPGPDCCRKTCVNVMTDRFNCGRCGKKCRYSEICCEGWCVNTYFNKRHCGKCNNACKKGSSCSYGMCNYA</sequence>
<dbReference type="RefSeq" id="XP_016501919.1">
    <property type="nucleotide sequence ID" value="XM_016646433.1"/>
</dbReference>
<dbReference type="InterPro" id="IPR006969">
    <property type="entry name" value="Stig-like"/>
</dbReference>
<feature type="chain" id="PRO_5010241236" evidence="3">
    <location>
        <begin position="21"/>
        <end position="135"/>
    </location>
</feature>
<comment type="similarity">
    <text evidence="1">Belongs to the STIG1 family.</text>
</comment>
<evidence type="ECO:0000256" key="3">
    <source>
        <dbReference type="SAM" id="SignalP"/>
    </source>
</evidence>
<reference evidence="4" key="1">
    <citation type="submission" date="2025-08" db="UniProtKB">
        <authorList>
            <consortium name="RefSeq"/>
        </authorList>
    </citation>
    <scope>IDENTIFICATION</scope>
</reference>
<gene>
    <name evidence="4" type="primary">LOC107820203</name>
</gene>
<accession>A0A1S4CLV7</accession>
<dbReference type="OrthoDB" id="5421723at2759"/>
<feature type="signal peptide" evidence="3">
    <location>
        <begin position="1"/>
        <end position="20"/>
    </location>
</feature>
<evidence type="ECO:0000256" key="2">
    <source>
        <dbReference type="ARBA" id="ARBA00022729"/>
    </source>
</evidence>
<dbReference type="PANTHER" id="PTHR33227">
    <property type="entry name" value="STIGMA-SPECIFIC STIG1-LIKE PROTEIN 3"/>
    <property type="match status" value="1"/>
</dbReference>
<organism evidence="4">
    <name type="scientific">Nicotiana tabacum</name>
    <name type="common">Common tobacco</name>
    <dbReference type="NCBI Taxonomy" id="4097"/>
    <lineage>
        <taxon>Eukaryota</taxon>
        <taxon>Viridiplantae</taxon>
        <taxon>Streptophyta</taxon>
        <taxon>Embryophyta</taxon>
        <taxon>Tracheophyta</taxon>
        <taxon>Spermatophyta</taxon>
        <taxon>Magnoliopsida</taxon>
        <taxon>eudicotyledons</taxon>
        <taxon>Gunneridae</taxon>
        <taxon>Pentapetalae</taxon>
        <taxon>asterids</taxon>
        <taxon>lamiids</taxon>
        <taxon>Solanales</taxon>
        <taxon>Solanaceae</taxon>
        <taxon>Nicotianoideae</taxon>
        <taxon>Nicotianeae</taxon>
        <taxon>Nicotiana</taxon>
    </lineage>
</organism>
<dbReference type="PANTHER" id="PTHR33227:SF42">
    <property type="entry name" value="STIGMA-SPECIFIC STIG1-LIKE PROTEIN 1"/>
    <property type="match status" value="1"/>
</dbReference>
<proteinExistence type="inferred from homology"/>
<name>A0A1S4CLV7_TOBAC</name>
<dbReference type="PaxDb" id="4097-A0A1S4CLV7"/>
<evidence type="ECO:0000256" key="1">
    <source>
        <dbReference type="ARBA" id="ARBA00006010"/>
    </source>
</evidence>
<dbReference type="STRING" id="4097.A0A1S4CLV7"/>
<evidence type="ECO:0000313" key="4">
    <source>
        <dbReference type="RefSeq" id="XP_016501919.1"/>
    </source>
</evidence>